<organism evidence="2 3">
    <name type="scientific">Brachybacterium fresconis</name>
    <dbReference type="NCBI Taxonomy" id="173363"/>
    <lineage>
        <taxon>Bacteria</taxon>
        <taxon>Bacillati</taxon>
        <taxon>Actinomycetota</taxon>
        <taxon>Actinomycetes</taxon>
        <taxon>Micrococcales</taxon>
        <taxon>Dermabacteraceae</taxon>
        <taxon>Brachybacterium</taxon>
    </lineage>
</organism>
<feature type="region of interest" description="Disordered" evidence="1">
    <location>
        <begin position="142"/>
        <end position="161"/>
    </location>
</feature>
<comment type="caution">
    <text evidence="2">The sequence shown here is derived from an EMBL/GenBank/DDBJ whole genome shotgun (WGS) entry which is preliminary data.</text>
</comment>
<protein>
    <recommendedName>
        <fullName evidence="4">Transposase</fullName>
    </recommendedName>
</protein>
<name>A0ABS4YPC4_9MICO</name>
<evidence type="ECO:0000313" key="2">
    <source>
        <dbReference type="EMBL" id="MBP2410656.1"/>
    </source>
</evidence>
<keyword evidence="3" id="KW-1185">Reference proteome</keyword>
<evidence type="ECO:0000313" key="3">
    <source>
        <dbReference type="Proteomes" id="UP000698222"/>
    </source>
</evidence>
<proteinExistence type="predicted"/>
<evidence type="ECO:0000256" key="1">
    <source>
        <dbReference type="SAM" id="MobiDB-lite"/>
    </source>
</evidence>
<accession>A0ABS4YPC4</accession>
<reference evidence="2 3" key="1">
    <citation type="submission" date="2021-03" db="EMBL/GenBank/DDBJ databases">
        <title>Sequencing the genomes of 1000 actinobacteria strains.</title>
        <authorList>
            <person name="Klenk H.-P."/>
        </authorList>
    </citation>
    <scope>NUCLEOTIDE SEQUENCE [LARGE SCALE GENOMIC DNA]</scope>
    <source>
        <strain evidence="2 3">DSM 14564</strain>
    </source>
</reference>
<evidence type="ECO:0008006" key="4">
    <source>
        <dbReference type="Google" id="ProtNLM"/>
    </source>
</evidence>
<dbReference type="EMBL" id="JAGIOC010000001">
    <property type="protein sequence ID" value="MBP2410656.1"/>
    <property type="molecule type" value="Genomic_DNA"/>
</dbReference>
<gene>
    <name evidence="2" type="ORF">JOF44_003559</name>
</gene>
<dbReference type="RefSeq" id="WP_209894684.1">
    <property type="nucleotide sequence ID" value="NZ_BAAAJV010000008.1"/>
</dbReference>
<sequence>MTSDPRQLREHATALRRGADRLTLLRLRLANTIADVTRSEGAATRRLGEQVRQRWTDQQHLELGRIAAGLRAGAKQLDGIATTGERTSGRRLGGYEGAGFLGRGDDAHRHVGEVAEFVGTARGASIGGFPLRPAADEGLLTHPSHALGIDTPAYDEDADEE</sequence>
<dbReference type="Proteomes" id="UP000698222">
    <property type="component" value="Unassembled WGS sequence"/>
</dbReference>